<feature type="transmembrane region" description="Helical" evidence="1">
    <location>
        <begin position="52"/>
        <end position="71"/>
    </location>
</feature>
<dbReference type="KEGG" id="nwa:Nwat_2656"/>
<evidence type="ECO:0008006" key="4">
    <source>
        <dbReference type="Google" id="ProtNLM"/>
    </source>
</evidence>
<dbReference type="InterPro" id="IPR018710">
    <property type="entry name" value="DUF2232"/>
</dbReference>
<reference evidence="2 3" key="1">
    <citation type="submission" date="2010-06" db="EMBL/GenBank/DDBJ databases">
        <title>Complete sequence of chromosome of Nitrosococcus watsoni C-113.</title>
        <authorList>
            <consortium name="US DOE Joint Genome Institute"/>
            <person name="Lucas S."/>
            <person name="Copeland A."/>
            <person name="Lapidus A."/>
            <person name="Cheng J.-F."/>
            <person name="Bruce D."/>
            <person name="Goodwin L."/>
            <person name="Pitluck S."/>
            <person name="Malfatti S.A."/>
            <person name="Chain P.S.G."/>
            <person name="Land M."/>
            <person name="Hauser L."/>
            <person name="Kyrpides N."/>
            <person name="Ivanova N."/>
            <person name="Cambell M.A."/>
            <person name="Heidelberg J.F."/>
            <person name="Klotz M.G."/>
            <person name="Woyke T."/>
        </authorList>
    </citation>
    <scope>NUCLEOTIDE SEQUENCE [LARGE SCALE GENOMIC DNA]</scope>
    <source>
        <strain evidence="2 3">C-113</strain>
    </source>
</reference>
<dbReference type="EMBL" id="CP002086">
    <property type="protein sequence ID" value="ADJ29433.1"/>
    <property type="molecule type" value="Genomic_DNA"/>
</dbReference>
<evidence type="ECO:0000256" key="1">
    <source>
        <dbReference type="SAM" id="Phobius"/>
    </source>
</evidence>
<dbReference type="STRING" id="105559.Nwat_2656"/>
<sequence length="303" mass="32905">MREFARFIMRGRLYAIATAGLFGALAVALPPLSLFSGATVGLTTLRHGMKEGLAITAGAALVVAVIFLAIAGRADLSLLLLLGLWLPNTLGCWILRITQSQASTLLMVGGFSALFVVSMHALTGDVIAWWQQWIEQAITRANIKDVTVDQLAQEGALTLMNGLVAMVFGLNLMLTILLARWWQSLLYNPGGFAKEFYELRLPRSLTYLTVLLSAPVLTGVLGERGHLLTDLFIVAVMMYLFQGLAAMHSMTATRNLSQWWLLPIYLGLFLMPPHFIIGLALVGVVDGLINLRGNPPPPPPAKA</sequence>
<dbReference type="Pfam" id="PF09991">
    <property type="entry name" value="DUF2232"/>
    <property type="match status" value="1"/>
</dbReference>
<dbReference type="Proteomes" id="UP000000393">
    <property type="component" value="Chromosome"/>
</dbReference>
<evidence type="ECO:0000313" key="2">
    <source>
        <dbReference type="EMBL" id="ADJ29433.1"/>
    </source>
</evidence>
<keyword evidence="1" id="KW-1133">Transmembrane helix</keyword>
<feature type="transmembrane region" description="Helical" evidence="1">
    <location>
        <begin position="163"/>
        <end position="182"/>
    </location>
</feature>
<protein>
    <recommendedName>
        <fullName evidence="4">DUF2232 domain-containing protein</fullName>
    </recommendedName>
</protein>
<dbReference type="HOGENOM" id="CLU_075529_0_0_6"/>
<evidence type="ECO:0000313" key="3">
    <source>
        <dbReference type="Proteomes" id="UP000000393"/>
    </source>
</evidence>
<feature type="transmembrane region" description="Helical" evidence="1">
    <location>
        <begin position="104"/>
        <end position="130"/>
    </location>
</feature>
<feature type="transmembrane region" description="Helical" evidence="1">
    <location>
        <begin position="12"/>
        <end position="32"/>
    </location>
</feature>
<accession>D8KAK6</accession>
<keyword evidence="1" id="KW-0472">Membrane</keyword>
<dbReference type="AlphaFoldDB" id="D8KAK6"/>
<keyword evidence="1" id="KW-0812">Transmembrane</keyword>
<feature type="transmembrane region" description="Helical" evidence="1">
    <location>
        <begin position="78"/>
        <end position="98"/>
    </location>
</feature>
<keyword evidence="3" id="KW-1185">Reference proteome</keyword>
<dbReference type="OrthoDB" id="5659946at2"/>
<dbReference type="RefSeq" id="WP_013221501.1">
    <property type="nucleotide sequence ID" value="NC_014315.1"/>
</dbReference>
<name>D8KAK6_NITWC</name>
<gene>
    <name evidence="2" type="ordered locus">Nwat_2656</name>
</gene>
<feature type="transmembrane region" description="Helical" evidence="1">
    <location>
        <begin position="259"/>
        <end position="285"/>
    </location>
</feature>
<proteinExistence type="predicted"/>
<feature type="transmembrane region" description="Helical" evidence="1">
    <location>
        <begin position="228"/>
        <end position="247"/>
    </location>
</feature>
<feature type="transmembrane region" description="Helical" evidence="1">
    <location>
        <begin position="202"/>
        <end position="221"/>
    </location>
</feature>
<organism evidence="2 3">
    <name type="scientific">Nitrosococcus watsoni (strain C-113)</name>
    <dbReference type="NCBI Taxonomy" id="105559"/>
    <lineage>
        <taxon>Bacteria</taxon>
        <taxon>Pseudomonadati</taxon>
        <taxon>Pseudomonadota</taxon>
        <taxon>Gammaproteobacteria</taxon>
        <taxon>Chromatiales</taxon>
        <taxon>Chromatiaceae</taxon>
        <taxon>Nitrosococcus</taxon>
    </lineage>
</organism>
<dbReference type="eggNOG" id="ENOG50329TX">
    <property type="taxonomic scope" value="Bacteria"/>
</dbReference>